<dbReference type="RefSeq" id="XP_020070992.1">
    <property type="nucleotide sequence ID" value="XM_020217948.1"/>
</dbReference>
<organism evidence="2 3">
    <name type="scientific">Cyberlindnera jadinii (strain ATCC 18201 / CBS 1600 / BCRC 20928 / JCM 3617 / NBRC 0987 / NRRL Y-1542)</name>
    <name type="common">Torula yeast</name>
    <name type="synonym">Candida utilis</name>
    <dbReference type="NCBI Taxonomy" id="983966"/>
    <lineage>
        <taxon>Eukaryota</taxon>
        <taxon>Fungi</taxon>
        <taxon>Dikarya</taxon>
        <taxon>Ascomycota</taxon>
        <taxon>Saccharomycotina</taxon>
        <taxon>Saccharomycetes</taxon>
        <taxon>Phaffomycetales</taxon>
        <taxon>Phaffomycetaceae</taxon>
        <taxon>Cyberlindnera</taxon>
    </lineage>
</organism>
<accession>A0A1E4S3C0</accession>
<dbReference type="Proteomes" id="UP000094389">
    <property type="component" value="Unassembled WGS sequence"/>
</dbReference>
<dbReference type="SUPFAM" id="SSF81383">
    <property type="entry name" value="F-box domain"/>
    <property type="match status" value="1"/>
</dbReference>
<name>A0A1E4S3C0_CYBJN</name>
<dbReference type="STRING" id="983966.A0A1E4S3C0"/>
<dbReference type="InterPro" id="IPR001810">
    <property type="entry name" value="F-box_dom"/>
</dbReference>
<proteinExistence type="predicted"/>
<evidence type="ECO:0000259" key="1">
    <source>
        <dbReference type="PROSITE" id="PS50181"/>
    </source>
</evidence>
<dbReference type="OMA" id="QFATIHL"/>
<feature type="domain" description="F-box" evidence="1">
    <location>
        <begin position="29"/>
        <end position="75"/>
    </location>
</feature>
<dbReference type="OrthoDB" id="4032719at2759"/>
<dbReference type="AlphaFoldDB" id="A0A1E4S3C0"/>
<dbReference type="GeneID" id="30992344"/>
<evidence type="ECO:0000313" key="3">
    <source>
        <dbReference type="Proteomes" id="UP000094389"/>
    </source>
</evidence>
<dbReference type="Pfam" id="PF12937">
    <property type="entry name" value="F-box-like"/>
    <property type="match status" value="1"/>
</dbReference>
<reference evidence="2 3" key="1">
    <citation type="journal article" date="2016" name="Proc. Natl. Acad. Sci. U.S.A.">
        <title>Comparative genomics of biotechnologically important yeasts.</title>
        <authorList>
            <person name="Riley R."/>
            <person name="Haridas S."/>
            <person name="Wolfe K.H."/>
            <person name="Lopes M.R."/>
            <person name="Hittinger C.T."/>
            <person name="Goeker M."/>
            <person name="Salamov A.A."/>
            <person name="Wisecaver J.H."/>
            <person name="Long T.M."/>
            <person name="Calvey C.H."/>
            <person name="Aerts A.L."/>
            <person name="Barry K.W."/>
            <person name="Choi C."/>
            <person name="Clum A."/>
            <person name="Coughlan A.Y."/>
            <person name="Deshpande S."/>
            <person name="Douglass A.P."/>
            <person name="Hanson S.J."/>
            <person name="Klenk H.-P."/>
            <person name="LaButti K.M."/>
            <person name="Lapidus A."/>
            <person name="Lindquist E.A."/>
            <person name="Lipzen A.M."/>
            <person name="Meier-Kolthoff J.P."/>
            <person name="Ohm R.A."/>
            <person name="Otillar R.P."/>
            <person name="Pangilinan J.L."/>
            <person name="Peng Y."/>
            <person name="Rokas A."/>
            <person name="Rosa C.A."/>
            <person name="Scheuner C."/>
            <person name="Sibirny A.A."/>
            <person name="Slot J.C."/>
            <person name="Stielow J.B."/>
            <person name="Sun H."/>
            <person name="Kurtzman C.P."/>
            <person name="Blackwell M."/>
            <person name="Grigoriev I.V."/>
            <person name="Jeffries T.W."/>
        </authorList>
    </citation>
    <scope>NUCLEOTIDE SEQUENCE [LARGE SCALE GENOMIC DNA]</scope>
    <source>
        <strain evidence="3">ATCC 18201 / CBS 1600 / BCRC 20928 / JCM 3617 / NBRC 0987 / NRRL Y-1542</strain>
    </source>
</reference>
<dbReference type="SMART" id="SM00256">
    <property type="entry name" value="FBOX"/>
    <property type="match status" value="1"/>
</dbReference>
<dbReference type="CDD" id="cd09917">
    <property type="entry name" value="F-box_SF"/>
    <property type="match status" value="1"/>
</dbReference>
<sequence>MFSSLIKKGRIGVLSTKKRDDSLSIEHPPLSLLGLPMELLQKVLQNLELRDWLTLALVCRYLQEVVDKYFLYNNVRLLNESSLRLFKKAISRDKKRNLLSLYVHGIEFHKPVKSTQEQTSIAGFGFSSRPDNDSYIALMVEVISLLPNLSCISVLQISPGFCFPEWTSTLKTYAFEHNYYPSIRKLTLSSQQGWSIALRSNLLWPFGLIEELCLVEMIIDSSSLKKPPLLTVSNEEGPLISPLITKNALKMESTVTWSPIKILSLTSCSIANNGSRFLAGYFRDVHTLKLVSMKSHYDVLLSNCFPNLRTLYIDLNSKAFSLYNASEASVINTSNANSNFAYFNSQFVPKFYLNYNHFEEIMDKIPVVDTIVLTNVSFSNVKPVDPEDITNEDHNIVNNNGYVFLKSLQRFGMVQFILLKNYKLHKTRTRDEWSELLKPCFSSTNCVRVKDKDGSVLYSRNEKCYN</sequence>
<keyword evidence="3" id="KW-1185">Reference proteome</keyword>
<gene>
    <name evidence="2" type="ORF">CYBJADRAFT_80638</name>
</gene>
<dbReference type="PROSITE" id="PS50181">
    <property type="entry name" value="FBOX"/>
    <property type="match status" value="1"/>
</dbReference>
<dbReference type="InterPro" id="IPR036047">
    <property type="entry name" value="F-box-like_dom_sf"/>
</dbReference>
<evidence type="ECO:0000313" key="2">
    <source>
        <dbReference type="EMBL" id="ODV73953.1"/>
    </source>
</evidence>
<protein>
    <recommendedName>
        <fullName evidence="1">F-box domain-containing protein</fullName>
    </recommendedName>
</protein>
<dbReference type="EMBL" id="KV453929">
    <property type="protein sequence ID" value="ODV73953.1"/>
    <property type="molecule type" value="Genomic_DNA"/>
</dbReference>